<evidence type="ECO:0000313" key="1">
    <source>
        <dbReference type="EMBL" id="NHN79106.1"/>
    </source>
</evidence>
<name>A0A4U1KXE1_9GAMM</name>
<gene>
    <name evidence="1" type="ORF">HA520_17755</name>
</gene>
<comment type="caution">
    <text evidence="1">The sequence shown here is derived from an EMBL/GenBank/DDBJ whole genome shotgun (WGS) entry which is preliminary data.</text>
</comment>
<sequence>MESLEHRVVVLLFCCSCHGHGGHRHRSAMTGRHAGNRAGKGCPSRPIRLNRASSGLDRDVRETVGGAPA</sequence>
<organism evidence="1 2">
    <name type="scientific">Azotobacter chroococcum</name>
    <dbReference type="NCBI Taxonomy" id="353"/>
    <lineage>
        <taxon>Bacteria</taxon>
        <taxon>Pseudomonadati</taxon>
        <taxon>Pseudomonadota</taxon>
        <taxon>Gammaproteobacteria</taxon>
        <taxon>Pseudomonadales</taxon>
        <taxon>Pseudomonadaceae</taxon>
        <taxon>Azotobacter</taxon>
    </lineage>
</organism>
<dbReference type="OrthoDB" id="9982793at2"/>
<dbReference type="Proteomes" id="UP000736384">
    <property type="component" value="Unassembled WGS sequence"/>
</dbReference>
<dbReference type="EMBL" id="JAAPAP010000016">
    <property type="protein sequence ID" value="NHN79106.1"/>
    <property type="molecule type" value="Genomic_DNA"/>
</dbReference>
<dbReference type="AlphaFoldDB" id="A0A4U1KXE1"/>
<evidence type="ECO:0000313" key="2">
    <source>
        <dbReference type="Proteomes" id="UP000736384"/>
    </source>
</evidence>
<proteinExistence type="predicted"/>
<protein>
    <submittedName>
        <fullName evidence="1">Uncharacterized protein</fullName>
    </submittedName>
</protein>
<accession>A0A4U1KXE1</accession>
<reference evidence="1" key="1">
    <citation type="submission" date="2020-03" db="EMBL/GenBank/DDBJ databases">
        <title>Genome assembly of Azotobacter chroococcum W5.</title>
        <authorList>
            <person name="Kannepalli A."/>
        </authorList>
    </citation>
    <scope>NUCLEOTIDE SEQUENCE</scope>
    <source>
        <strain evidence="1">W5</strain>
    </source>
</reference>